<dbReference type="PANTHER" id="PTHR46696:SF4">
    <property type="entry name" value="BIOTIN BIOSYNTHESIS CYTOCHROME P450"/>
    <property type="match status" value="1"/>
</dbReference>
<protein>
    <submittedName>
        <fullName evidence="9">Cytochrome P450</fullName>
    </submittedName>
</protein>
<keyword evidence="6 8" id="KW-0408">Iron</keyword>
<dbReference type="KEGG" id="maic:MAIC_09880"/>
<keyword evidence="10" id="KW-1185">Reference proteome</keyword>
<keyword evidence="7 8" id="KW-0503">Monooxygenase</keyword>
<dbReference type="PRINTS" id="PR00359">
    <property type="entry name" value="BP450"/>
</dbReference>
<dbReference type="GO" id="GO:0005506">
    <property type="term" value="F:iron ion binding"/>
    <property type="evidence" value="ECO:0007669"/>
    <property type="project" value="InterPro"/>
</dbReference>
<dbReference type="PRINTS" id="PR00385">
    <property type="entry name" value="P450"/>
</dbReference>
<evidence type="ECO:0000256" key="4">
    <source>
        <dbReference type="ARBA" id="ARBA00022723"/>
    </source>
</evidence>
<dbReference type="Gene3D" id="1.10.630.10">
    <property type="entry name" value="Cytochrome P450"/>
    <property type="match status" value="1"/>
</dbReference>
<dbReference type="GO" id="GO:0020037">
    <property type="term" value="F:heme binding"/>
    <property type="evidence" value="ECO:0007669"/>
    <property type="project" value="InterPro"/>
</dbReference>
<evidence type="ECO:0000256" key="8">
    <source>
        <dbReference type="RuleBase" id="RU000461"/>
    </source>
</evidence>
<sequence>MTWRLPTAQREGMTSADTGLGLALFEDQYIQDPHPLYARMHQTGDVHPIGDSGFYAVSSWAAVNEAVTRPDDFSSNLTATMMYEPPHTVTAFPIGELGGDMQALATADEPVHSLHRKLLLPQLAAKRIRASEAFIVDTAGTLWETNADDDGIEWMSAMANRLPMMIVGRIIGVPDADIDRIIQWGYSATQVVEGLVTPAQMESAGVAVMELSTYIADQFGQAAAEPRGNLLGDLAAECAAGDLGDIAALAMMITLFSAGGESTASLIGSAAYLLATRPDVQRRLRNSPDQLGAFLEEVLRFEPPFRGHYRHVVHDTELFGVELEAGSRLLLLWGAANRDPSHFDDPAEFRLDRPAGKGHITFGKGAHFCVGAALARLEAQIVIGELLERTATVDAAEVGRWLPSLLVRRLEKLQLSFR</sequence>
<name>A0AAD1HK06_9MYCO</name>
<dbReference type="GO" id="GO:0006707">
    <property type="term" value="P:cholesterol catabolic process"/>
    <property type="evidence" value="ECO:0007669"/>
    <property type="project" value="TreeGrafter"/>
</dbReference>
<evidence type="ECO:0000313" key="10">
    <source>
        <dbReference type="Proteomes" id="UP000467327"/>
    </source>
</evidence>
<gene>
    <name evidence="9" type="ORF">MAIC_09880</name>
</gene>
<evidence type="ECO:0000256" key="1">
    <source>
        <dbReference type="ARBA" id="ARBA00001971"/>
    </source>
</evidence>
<dbReference type="GO" id="GO:0036199">
    <property type="term" value="F:cholest-4-en-3-one 26-monooxygenase activity"/>
    <property type="evidence" value="ECO:0007669"/>
    <property type="project" value="TreeGrafter"/>
</dbReference>
<dbReference type="InterPro" id="IPR017972">
    <property type="entry name" value="Cyt_P450_CS"/>
</dbReference>
<dbReference type="InterPro" id="IPR001128">
    <property type="entry name" value="Cyt_P450"/>
</dbReference>
<dbReference type="GO" id="GO:0008395">
    <property type="term" value="F:steroid hydroxylase activity"/>
    <property type="evidence" value="ECO:0007669"/>
    <property type="project" value="TreeGrafter"/>
</dbReference>
<organism evidence="9 10">
    <name type="scientific">Mycolicibacterium aichiense</name>
    <dbReference type="NCBI Taxonomy" id="1799"/>
    <lineage>
        <taxon>Bacteria</taxon>
        <taxon>Bacillati</taxon>
        <taxon>Actinomycetota</taxon>
        <taxon>Actinomycetes</taxon>
        <taxon>Mycobacteriales</taxon>
        <taxon>Mycobacteriaceae</taxon>
        <taxon>Mycolicibacterium</taxon>
    </lineage>
</organism>
<dbReference type="InterPro" id="IPR002397">
    <property type="entry name" value="Cyt_P450_B"/>
</dbReference>
<evidence type="ECO:0000256" key="2">
    <source>
        <dbReference type="ARBA" id="ARBA00010617"/>
    </source>
</evidence>
<evidence type="ECO:0000256" key="5">
    <source>
        <dbReference type="ARBA" id="ARBA00023002"/>
    </source>
</evidence>
<dbReference type="PROSITE" id="PS00086">
    <property type="entry name" value="CYTOCHROME_P450"/>
    <property type="match status" value="1"/>
</dbReference>
<dbReference type="SUPFAM" id="SSF48264">
    <property type="entry name" value="Cytochrome P450"/>
    <property type="match status" value="1"/>
</dbReference>
<evidence type="ECO:0000256" key="6">
    <source>
        <dbReference type="ARBA" id="ARBA00023004"/>
    </source>
</evidence>
<dbReference type="Pfam" id="PF00067">
    <property type="entry name" value="p450"/>
    <property type="match status" value="1"/>
</dbReference>
<comment type="cofactor">
    <cofactor evidence="1">
        <name>heme</name>
        <dbReference type="ChEBI" id="CHEBI:30413"/>
    </cofactor>
</comment>
<dbReference type="AlphaFoldDB" id="A0AAD1HK06"/>
<dbReference type="InterPro" id="IPR036396">
    <property type="entry name" value="Cyt_P450_sf"/>
</dbReference>
<dbReference type="Proteomes" id="UP000467327">
    <property type="component" value="Chromosome"/>
</dbReference>
<dbReference type="EMBL" id="AP022561">
    <property type="protein sequence ID" value="BBX06185.1"/>
    <property type="molecule type" value="Genomic_DNA"/>
</dbReference>
<evidence type="ECO:0000256" key="3">
    <source>
        <dbReference type="ARBA" id="ARBA00022617"/>
    </source>
</evidence>
<evidence type="ECO:0000313" key="9">
    <source>
        <dbReference type="EMBL" id="BBX06185.1"/>
    </source>
</evidence>
<proteinExistence type="inferred from homology"/>
<comment type="similarity">
    <text evidence="2 8">Belongs to the cytochrome P450 family.</text>
</comment>
<evidence type="ECO:0000256" key="7">
    <source>
        <dbReference type="ARBA" id="ARBA00023033"/>
    </source>
</evidence>
<keyword evidence="5 8" id="KW-0560">Oxidoreductase</keyword>
<accession>A0AAD1HK06</accession>
<keyword evidence="3 8" id="KW-0349">Heme</keyword>
<dbReference type="PANTHER" id="PTHR46696">
    <property type="entry name" value="P450, PUTATIVE (EUROFUNG)-RELATED"/>
    <property type="match status" value="1"/>
</dbReference>
<keyword evidence="4 8" id="KW-0479">Metal-binding</keyword>
<reference evidence="9 10" key="1">
    <citation type="journal article" date="2019" name="Emerg. Microbes Infect.">
        <title>Comprehensive subspecies identification of 175 nontuberculous mycobacteria species based on 7547 genomic profiles.</title>
        <authorList>
            <person name="Matsumoto Y."/>
            <person name="Kinjo T."/>
            <person name="Motooka D."/>
            <person name="Nabeya D."/>
            <person name="Jung N."/>
            <person name="Uechi K."/>
            <person name="Horii T."/>
            <person name="Iida T."/>
            <person name="Fujita J."/>
            <person name="Nakamura S."/>
        </authorList>
    </citation>
    <scope>NUCLEOTIDE SEQUENCE [LARGE SCALE GENOMIC DNA]</scope>
    <source>
        <strain evidence="9 10">JCM 6376</strain>
    </source>
</reference>